<dbReference type="PROSITE" id="PS50977">
    <property type="entry name" value="HTH_TETR_2"/>
    <property type="match status" value="1"/>
</dbReference>
<dbReference type="InterPro" id="IPR009057">
    <property type="entry name" value="Homeodomain-like_sf"/>
</dbReference>
<keyword evidence="1" id="KW-0805">Transcription regulation</keyword>
<dbReference type="Gene3D" id="1.10.357.10">
    <property type="entry name" value="Tetracycline Repressor, domain 2"/>
    <property type="match status" value="1"/>
</dbReference>
<dbReference type="HOGENOM" id="CLU_069356_15_12_2"/>
<feature type="domain" description="HTH tetR-type" evidence="5">
    <location>
        <begin position="10"/>
        <end position="70"/>
    </location>
</feature>
<dbReference type="KEGG" id="mpl:Mpal_0191"/>
<dbReference type="InterPro" id="IPR036271">
    <property type="entry name" value="Tet_transcr_reg_TetR-rel_C_sf"/>
</dbReference>
<dbReference type="InterPro" id="IPR001647">
    <property type="entry name" value="HTH_TetR"/>
</dbReference>
<sequence>MTKIVSEYREEARKKILLAGLEVLYEKGYCNTTMDEIARRLGVTKPALYRYFKTKDELIIESAKENHTKFHSMIYEPDHENCPLDAWLSIFEMVIVPDPCVQSLYFDIISMTYRKEEFRAFSIQRMEEEIIKTARKITDWQEKGLIDSDIDPRRLSIAVIALFNGMRLQIMLGVKREELFAAWIENLKMLFGFPVHEKKPTVCSSSCKWFNHCQRPPTHKLQNSDISIRNNHINPTNPFDHRF</sequence>
<dbReference type="GeneID" id="7270962"/>
<keyword evidence="7" id="KW-1185">Reference proteome</keyword>
<dbReference type="STRING" id="521011.Mpal_0191"/>
<evidence type="ECO:0000259" key="5">
    <source>
        <dbReference type="PROSITE" id="PS50977"/>
    </source>
</evidence>
<accession>B8GJ05</accession>
<feature type="DNA-binding region" description="H-T-H motif" evidence="4">
    <location>
        <begin position="33"/>
        <end position="52"/>
    </location>
</feature>
<dbReference type="SUPFAM" id="SSF48498">
    <property type="entry name" value="Tetracyclin repressor-like, C-terminal domain"/>
    <property type="match status" value="1"/>
</dbReference>
<evidence type="ECO:0000256" key="2">
    <source>
        <dbReference type="ARBA" id="ARBA00023125"/>
    </source>
</evidence>
<organism evidence="6 7">
    <name type="scientific">Methanosphaerula palustris (strain ATCC BAA-1556 / DSM 19958 / E1-9c)</name>
    <dbReference type="NCBI Taxonomy" id="521011"/>
    <lineage>
        <taxon>Archaea</taxon>
        <taxon>Methanobacteriati</taxon>
        <taxon>Methanobacteriota</taxon>
        <taxon>Stenosarchaea group</taxon>
        <taxon>Methanomicrobia</taxon>
        <taxon>Methanomicrobiales</taxon>
        <taxon>Methanoregulaceae</taxon>
        <taxon>Methanosphaerula</taxon>
    </lineage>
</organism>
<dbReference type="RefSeq" id="WP_012616897.1">
    <property type="nucleotide sequence ID" value="NC_011832.1"/>
</dbReference>
<name>B8GJ05_METPE</name>
<evidence type="ECO:0000256" key="3">
    <source>
        <dbReference type="ARBA" id="ARBA00023163"/>
    </source>
</evidence>
<gene>
    <name evidence="6" type="ordered locus">Mpal_0191</name>
</gene>
<proteinExistence type="predicted"/>
<dbReference type="SUPFAM" id="SSF46689">
    <property type="entry name" value="Homeodomain-like"/>
    <property type="match status" value="1"/>
</dbReference>
<dbReference type="Pfam" id="PF00440">
    <property type="entry name" value="TetR_N"/>
    <property type="match status" value="1"/>
</dbReference>
<evidence type="ECO:0000256" key="4">
    <source>
        <dbReference type="PROSITE-ProRule" id="PRU00335"/>
    </source>
</evidence>
<evidence type="ECO:0000256" key="1">
    <source>
        <dbReference type="ARBA" id="ARBA00023015"/>
    </source>
</evidence>
<dbReference type="AlphaFoldDB" id="B8GJ05"/>
<protein>
    <submittedName>
        <fullName evidence="6">Transcriptional regulator, TetR family</fullName>
    </submittedName>
</protein>
<evidence type="ECO:0000313" key="7">
    <source>
        <dbReference type="Proteomes" id="UP000002457"/>
    </source>
</evidence>
<dbReference type="Proteomes" id="UP000002457">
    <property type="component" value="Chromosome"/>
</dbReference>
<dbReference type="eggNOG" id="arCOG02643">
    <property type="taxonomic scope" value="Archaea"/>
</dbReference>
<dbReference type="PANTHER" id="PTHR47506">
    <property type="entry name" value="TRANSCRIPTIONAL REGULATORY PROTEIN"/>
    <property type="match status" value="1"/>
</dbReference>
<keyword evidence="2 4" id="KW-0238">DNA-binding</keyword>
<dbReference type="PROSITE" id="PS01081">
    <property type="entry name" value="HTH_TETR_1"/>
    <property type="match status" value="1"/>
</dbReference>
<dbReference type="PANTHER" id="PTHR47506:SF6">
    <property type="entry name" value="HTH-TYPE TRANSCRIPTIONAL REPRESSOR NEMR"/>
    <property type="match status" value="1"/>
</dbReference>
<keyword evidence="3" id="KW-0804">Transcription</keyword>
<dbReference type="OrthoDB" id="135877at2157"/>
<reference evidence="6 7" key="1">
    <citation type="journal article" date="2015" name="Genome Announc.">
        <title>Complete Genome Sequence of Methanosphaerula palustris E1-9CT, a Hydrogenotrophic Methanogen Isolated from a Minerotrophic Fen Peatland.</title>
        <authorList>
            <person name="Cadillo-Quiroz H."/>
            <person name="Browne P."/>
            <person name="Kyrpides N."/>
            <person name="Woyke T."/>
            <person name="Goodwin L."/>
            <person name="Detter C."/>
            <person name="Yavitt J.B."/>
            <person name="Zinder S.H."/>
        </authorList>
    </citation>
    <scope>NUCLEOTIDE SEQUENCE [LARGE SCALE GENOMIC DNA]</scope>
    <source>
        <strain evidence="7">ATCC BAA-1556 / DSM 19958 / E1-9c</strain>
    </source>
</reference>
<dbReference type="GO" id="GO:0003677">
    <property type="term" value="F:DNA binding"/>
    <property type="evidence" value="ECO:0007669"/>
    <property type="project" value="UniProtKB-UniRule"/>
</dbReference>
<dbReference type="EMBL" id="CP001338">
    <property type="protein sequence ID" value="ACL15578.1"/>
    <property type="molecule type" value="Genomic_DNA"/>
</dbReference>
<dbReference type="PRINTS" id="PR00455">
    <property type="entry name" value="HTHTETR"/>
</dbReference>
<dbReference type="InterPro" id="IPR023772">
    <property type="entry name" value="DNA-bd_HTH_TetR-type_CS"/>
</dbReference>
<evidence type="ECO:0000313" key="6">
    <source>
        <dbReference type="EMBL" id="ACL15578.1"/>
    </source>
</evidence>